<dbReference type="InterPro" id="IPR011990">
    <property type="entry name" value="TPR-like_helical_dom_sf"/>
</dbReference>
<dbReference type="SUPFAM" id="SSF48452">
    <property type="entry name" value="TPR-like"/>
    <property type="match status" value="1"/>
</dbReference>
<organism evidence="2 3">
    <name type="scientific">Alcaligenes endophyticus</name>
    <dbReference type="NCBI Taxonomy" id="1929088"/>
    <lineage>
        <taxon>Bacteria</taxon>
        <taxon>Pseudomonadati</taxon>
        <taxon>Pseudomonadota</taxon>
        <taxon>Betaproteobacteria</taxon>
        <taxon>Burkholderiales</taxon>
        <taxon>Alcaligenaceae</taxon>
        <taxon>Alcaligenes</taxon>
    </lineage>
</organism>
<proteinExistence type="predicted"/>
<name>A0ABT8EFN8_9BURK</name>
<reference evidence="2" key="1">
    <citation type="submission" date="2021-11" db="EMBL/GenBank/DDBJ databases">
        <title>Draft genome sequence of Alcaligenes endophyticus type strain CCUG 75668T.</title>
        <authorList>
            <person name="Salva-Serra F."/>
            <person name="Duran R.E."/>
            <person name="Seeger M."/>
            <person name="Moore E.R.B."/>
            <person name="Jaen-Luchoro D."/>
        </authorList>
    </citation>
    <scope>NUCLEOTIDE SEQUENCE</scope>
    <source>
        <strain evidence="2">CCUG 75668</strain>
    </source>
</reference>
<dbReference type="EMBL" id="JAJHNU010000001">
    <property type="protein sequence ID" value="MDN4120064.1"/>
    <property type="molecule type" value="Genomic_DNA"/>
</dbReference>
<feature type="region of interest" description="Disordered" evidence="1">
    <location>
        <begin position="150"/>
        <end position="172"/>
    </location>
</feature>
<dbReference type="Gene3D" id="1.25.40.10">
    <property type="entry name" value="Tetratricopeptide repeat domain"/>
    <property type="match status" value="1"/>
</dbReference>
<evidence type="ECO:0000313" key="3">
    <source>
        <dbReference type="Proteomes" id="UP001168613"/>
    </source>
</evidence>
<accession>A0ABT8EFN8</accession>
<sequence>MTEPSPRLGGVPAPLKTAVSEQTALVFQEHEIRTLTEIGFLAAGQGHFTQAEHIFLGLSKLRPQKAFPFIGLAVTYLNQRLAQHAVTLLQATTLTAPQEHEQLQVWLGFALQQAGSPHAAQLILQQFIASSTLSENEPLQQLARGLLAPSRATPSHALHEPNSALPPTQRPL</sequence>
<gene>
    <name evidence="2" type="ORF">LMS43_02055</name>
</gene>
<dbReference type="RefSeq" id="WP_266122600.1">
    <property type="nucleotide sequence ID" value="NZ_JAJHNU010000001.1"/>
</dbReference>
<protein>
    <submittedName>
        <fullName evidence="2">Uncharacterized protein</fullName>
    </submittedName>
</protein>
<evidence type="ECO:0000313" key="2">
    <source>
        <dbReference type="EMBL" id="MDN4120064.1"/>
    </source>
</evidence>
<keyword evidence="3" id="KW-1185">Reference proteome</keyword>
<evidence type="ECO:0000256" key="1">
    <source>
        <dbReference type="SAM" id="MobiDB-lite"/>
    </source>
</evidence>
<comment type="caution">
    <text evidence="2">The sequence shown here is derived from an EMBL/GenBank/DDBJ whole genome shotgun (WGS) entry which is preliminary data.</text>
</comment>
<dbReference type="Proteomes" id="UP001168613">
    <property type="component" value="Unassembled WGS sequence"/>
</dbReference>